<proteinExistence type="predicted"/>
<gene>
    <name evidence="2" type="ORF">ENL47_05550</name>
</gene>
<dbReference type="PANTHER" id="PTHR38007">
    <property type="entry name" value="CRISPR SYSTEM CMS PROTEIN CSM5"/>
    <property type="match status" value="1"/>
</dbReference>
<dbReference type="AlphaFoldDB" id="A0A7C5YSX6"/>
<accession>A0A7C5YSX6</accession>
<dbReference type="PANTHER" id="PTHR38007:SF1">
    <property type="entry name" value="CRISPR SYSTEM CMS PROTEIN CSM5"/>
    <property type="match status" value="1"/>
</dbReference>
<dbReference type="GO" id="GO:0003723">
    <property type="term" value="F:RNA binding"/>
    <property type="evidence" value="ECO:0007669"/>
    <property type="project" value="UniProtKB-KW"/>
</dbReference>
<sequence length="374" mass="42716">MQHSLFTTKSYDISLHPITYIHVWSGRRLNMGLDIVRKHTGTLCIVDETRISPNIVNEILKSRIEDVPKILEKYSDNIACKYELKTDFIPTLHSAILELNPYIVPGSSLKGYIRTAILFEFLNEIKDKNKLIKVLRSGINTSADPRNVSQGLEAGFFRAPKPKRQKGFVDSFQTLLVSDPILSIESKCYNLSELLVYKLQQSKSLQYIASQYAVTVSCGKLRYRIDLIAPSKDMISMISKVDEEHKAIVDRLRLLLEKNLVIALKNFGCYLLSKELERVKGIGELSQYARLLAELEERYCKIESRCILARIGYMAGLHSKTVIGIVKTVDQQLYEEVRRLMEAQLHHSWDEFTIKLVKTPQGFVGPGWCEICLS</sequence>
<evidence type="ECO:0008006" key="3">
    <source>
        <dbReference type="Google" id="ProtNLM"/>
    </source>
</evidence>
<dbReference type="InterPro" id="IPR010173">
    <property type="entry name" value="CRISPR-assoc_Csm5"/>
</dbReference>
<dbReference type="EMBL" id="DRUB01000103">
    <property type="protein sequence ID" value="HHR96270.1"/>
    <property type="molecule type" value="Genomic_DNA"/>
</dbReference>
<organism evidence="2">
    <name type="scientific">Ignisphaera aggregans</name>
    <dbReference type="NCBI Taxonomy" id="334771"/>
    <lineage>
        <taxon>Archaea</taxon>
        <taxon>Thermoproteota</taxon>
        <taxon>Thermoprotei</taxon>
        <taxon>Desulfurococcales</taxon>
        <taxon>Desulfurococcaceae</taxon>
        <taxon>Ignisphaera</taxon>
    </lineage>
</organism>
<keyword evidence="1" id="KW-0694">RNA-binding</keyword>
<protein>
    <recommendedName>
        <fullName evidence="3">CRISPR type III A-associated protein Csm5</fullName>
    </recommendedName>
</protein>
<reference evidence="2" key="1">
    <citation type="journal article" date="2020" name="mSystems">
        <title>Genome- and Community-Level Interaction Insights into Carbon Utilization and Element Cycling Functions of Hydrothermarchaeota in Hydrothermal Sediment.</title>
        <authorList>
            <person name="Zhou Z."/>
            <person name="Liu Y."/>
            <person name="Xu W."/>
            <person name="Pan J."/>
            <person name="Luo Z.H."/>
            <person name="Li M."/>
        </authorList>
    </citation>
    <scope>NUCLEOTIDE SEQUENCE [LARGE SCALE GENOMIC DNA]</scope>
    <source>
        <strain evidence="2">SpSt-1</strain>
    </source>
</reference>
<evidence type="ECO:0000313" key="2">
    <source>
        <dbReference type="EMBL" id="HHR96270.1"/>
    </source>
</evidence>
<name>A0A7C5YSX6_9CREN</name>
<evidence type="ECO:0000256" key="1">
    <source>
        <dbReference type="ARBA" id="ARBA00022884"/>
    </source>
</evidence>
<comment type="caution">
    <text evidence="2">The sequence shown here is derived from an EMBL/GenBank/DDBJ whole genome shotgun (WGS) entry which is preliminary data.</text>
</comment>